<feature type="region of interest" description="Disordered" evidence="1">
    <location>
        <begin position="1"/>
        <end position="21"/>
    </location>
</feature>
<sequence length="146" mass="16507">MAYVWHRTMGSSYSTPERPPPPAGVTRICVSGWPISPPTRRADELSKVIASKPGYESWSFLSMMNYKTFLREMLELVKNLDEDVKSQMSTDDKNTRMDEHHSSPFCWLETLGTNNEVVITPIGGRDKLQAWALETFPDDADPGTPK</sequence>
<protein>
    <submittedName>
        <fullName evidence="2">Uncharacterized protein</fullName>
    </submittedName>
</protein>
<evidence type="ECO:0000256" key="1">
    <source>
        <dbReference type="SAM" id="MobiDB-lite"/>
    </source>
</evidence>
<proteinExistence type="predicted"/>
<dbReference type="EMBL" id="HBGS01044317">
    <property type="protein sequence ID" value="CAD9455943.1"/>
    <property type="molecule type" value="Transcribed_RNA"/>
</dbReference>
<dbReference type="AlphaFoldDB" id="A0A7S2GKX6"/>
<name>A0A7S2GKX6_9STRA</name>
<organism evidence="2">
    <name type="scientific">Octactis speculum</name>
    <dbReference type="NCBI Taxonomy" id="3111310"/>
    <lineage>
        <taxon>Eukaryota</taxon>
        <taxon>Sar</taxon>
        <taxon>Stramenopiles</taxon>
        <taxon>Ochrophyta</taxon>
        <taxon>Dictyochophyceae</taxon>
        <taxon>Dictyochales</taxon>
        <taxon>Dictyochaceae</taxon>
        <taxon>Octactis</taxon>
    </lineage>
</organism>
<evidence type="ECO:0000313" key="2">
    <source>
        <dbReference type="EMBL" id="CAD9455943.1"/>
    </source>
</evidence>
<reference evidence="2" key="1">
    <citation type="submission" date="2021-01" db="EMBL/GenBank/DDBJ databases">
        <authorList>
            <person name="Corre E."/>
            <person name="Pelletier E."/>
            <person name="Niang G."/>
            <person name="Scheremetjew M."/>
            <person name="Finn R."/>
            <person name="Kale V."/>
            <person name="Holt S."/>
            <person name="Cochrane G."/>
            <person name="Meng A."/>
            <person name="Brown T."/>
            <person name="Cohen L."/>
        </authorList>
    </citation>
    <scope>NUCLEOTIDE SEQUENCE</scope>
    <source>
        <strain evidence="2">CCMP1381</strain>
    </source>
</reference>
<gene>
    <name evidence="2" type="ORF">DSPE1174_LOCUS22845</name>
</gene>
<accession>A0A7S2GKX6</accession>